<organism evidence="1 2">
    <name type="scientific">Leishmania panamensis</name>
    <dbReference type="NCBI Taxonomy" id="5679"/>
    <lineage>
        <taxon>Eukaryota</taxon>
        <taxon>Discoba</taxon>
        <taxon>Euglenozoa</taxon>
        <taxon>Kinetoplastea</taxon>
        <taxon>Metakinetoplastina</taxon>
        <taxon>Trypanosomatida</taxon>
        <taxon>Trypanosomatidae</taxon>
        <taxon>Leishmaniinae</taxon>
        <taxon>Leishmania</taxon>
        <taxon>Leishmania guyanensis species complex</taxon>
    </lineage>
</organism>
<evidence type="ECO:0000313" key="2">
    <source>
        <dbReference type="Proteomes" id="UP000063063"/>
    </source>
</evidence>
<dbReference type="EMBL" id="CP009389">
    <property type="protein sequence ID" value="XUY37182.1"/>
    <property type="molecule type" value="Genomic_DNA"/>
</dbReference>
<accession>A0AC62A5V3</accession>
<keyword evidence="2" id="KW-1185">Reference proteome</keyword>
<protein>
    <submittedName>
        <fullName evidence="1">Amastin-like protein</fullName>
    </submittedName>
</protein>
<reference evidence="1 2" key="1">
    <citation type="journal article" date="2015" name="Sci. Rep.">
        <title>The genome of Leishmania panamensis: insights into genomics of the L. (Viannia) subgenus.</title>
        <authorList>
            <person name="Llanes A."/>
            <person name="Restrepo C.M."/>
            <person name="Vecchio G.D."/>
            <person name="Anguizola F.J."/>
            <person name="Lleonart R."/>
        </authorList>
    </citation>
    <scope>NUCLEOTIDE SEQUENCE [LARGE SCALE GENOMIC DNA]</scope>
    <source>
        <strain evidence="1 2">MHOM/PA/94/PSC-1</strain>
    </source>
</reference>
<proteinExistence type="predicted"/>
<gene>
    <name evidence="1" type="ORF">LPMP_2020350</name>
</gene>
<dbReference type="Proteomes" id="UP000063063">
    <property type="component" value="Chromosome 20"/>
</dbReference>
<name>A0AC62A5V3_LEIPA</name>
<sequence length="218" mass="24213">MEWNIPILLYAIVQVIAFVLVLFGTPIDMYRFRPRYIRPNATVTTLWGVKKGAFNSTNLMTSDYLWRRCTGRRDRFRLAQAFAVISIFVYGAAAALGFIMLYCCSFFRMVCLALNIVGAVTLCIVWAAVAVTYHTYEGPDCWQESVFSTYGAGFVLLLLAWLLDLFNIVVLLLPISIAAGGAGGSSSKDSKKQDESSNDHSRESSMEGSRQNDLSEGV</sequence>
<evidence type="ECO:0000313" key="1">
    <source>
        <dbReference type="EMBL" id="XUY37182.1"/>
    </source>
</evidence>